<name>A0AAX3YS92_RHOOP</name>
<reference evidence="6" key="1">
    <citation type="submission" date="2022-12" db="EMBL/GenBank/DDBJ databases">
        <authorList>
            <person name="Krivoruchko A.V."/>
            <person name="Elkin A."/>
        </authorList>
    </citation>
    <scope>NUCLEOTIDE SEQUENCE</scope>
    <source>
        <strain evidence="6">IEGM 249</strain>
    </source>
</reference>
<dbReference type="GO" id="GO:0003677">
    <property type="term" value="F:DNA binding"/>
    <property type="evidence" value="ECO:0007669"/>
    <property type="project" value="InterPro"/>
</dbReference>
<feature type="domain" description="FtsK" evidence="5">
    <location>
        <begin position="543"/>
        <end position="744"/>
    </location>
</feature>
<dbReference type="InterPro" id="IPR050206">
    <property type="entry name" value="FtsK/SpoIIIE/SftA"/>
</dbReference>
<dbReference type="InterPro" id="IPR002543">
    <property type="entry name" value="FtsK_dom"/>
</dbReference>
<keyword evidence="4" id="KW-0472">Membrane</keyword>
<evidence type="ECO:0000313" key="8">
    <source>
        <dbReference type="Proteomes" id="UP001066327"/>
    </source>
</evidence>
<keyword evidence="7" id="KW-0614">Plasmid</keyword>
<evidence type="ECO:0000256" key="4">
    <source>
        <dbReference type="SAM" id="Phobius"/>
    </source>
</evidence>
<dbReference type="PANTHER" id="PTHR22683">
    <property type="entry name" value="SPORULATION PROTEIN RELATED"/>
    <property type="match status" value="1"/>
</dbReference>
<keyword evidence="4" id="KW-0812">Transmembrane</keyword>
<keyword evidence="4" id="KW-1133">Transmembrane helix</keyword>
<dbReference type="AlphaFoldDB" id="A0AAX3YS92"/>
<dbReference type="EMBL" id="JAPWIS010000034">
    <property type="protein sequence ID" value="MCZ4589600.1"/>
    <property type="molecule type" value="Genomic_DNA"/>
</dbReference>
<geneLocation type="plasmid" evidence="7 9">
    <name>pRho-VOC14-C342</name>
</geneLocation>
<feature type="binding site" evidence="3">
    <location>
        <begin position="560"/>
        <end position="567"/>
    </location>
    <ligand>
        <name>ATP</name>
        <dbReference type="ChEBI" id="CHEBI:30616"/>
    </ligand>
</feature>
<dbReference type="PROSITE" id="PS50901">
    <property type="entry name" value="FTSK"/>
    <property type="match status" value="1"/>
</dbReference>
<sequence length="886" mass="97564">MPTRSKFGARAGAAAKAKAKQKGTEVLRDWLALTWFTDSTPLLGLRRSVWNWLLLVGTGAIGYLAGATVPLLVAGMLFVGGAVTVGRAMRVMPARRRFVEGLVEDTRQVAGHPRSTTAVQIPASSRIKVSRWGAKNRPAVMDVTFAKTAPAAPPLARGLLEKALEQVPNPHTETRGGWVFSTNPKTGQLHAEAAPAGDERLHQQREIAYLRSKFTDWFKLTPKQLTDGTYDLQVTDWTTREHPTEGPVPVPAAVQFDFGSHNVAAQDVRDVIERACDAEYLRGVEWIYSWADGTLEISGVDPQSVDAKRKRSARWVADLIAGQAKAVRTKDPATSRVTGWQEEVHGSPWVPIAFTADFGSGAFATGRDQRAVENVIDDAMTASAAGLVWTYEWTVGATTTVGARAFPSNHIAALRKLELKRLRSVVEQKFGGRRNDVDVEVASWEPCDDEAPVALPAQVRVRFGALDVSKPETRDAFEQHYDGLYTACDWHYDWRSAEGLVNLTAVPRLANAIAFPENGTPLFEEMIGKFRDGKIYIGPQKGGGTFYWDLNRVAHGLVGGRTGAGKSVALDIILFLTLWCSDVAEIVVCDPKRTDFTWTPEFPSVIRFAAGALEIVDAVAYARQEMDRRQSLLKKRGVRNLRYLRRLYAEHPEFEAEDGPVPKRLILFFDELANFWMKSDNEDIEAQKATARSQMEELGQLARATEVNMILAAQKPDKDRMSTQLKEMCEFRLCVGPVNEYTSKQILDTNHGTRFPEEGTPKGRAWATTSELGFRVVQIPYLPNATEPCPWPESIAPIPRGGAITGSKDRLRAQLAAHGYQQVMVPNSDGGREPRWVLTDEPVAPATTQAVPVMLDKPSEEAPVAPVPAAVGAALGADPDEWDDAW</sequence>
<dbReference type="PANTHER" id="PTHR22683:SF41">
    <property type="entry name" value="DNA TRANSLOCASE FTSK"/>
    <property type="match status" value="1"/>
</dbReference>
<evidence type="ECO:0000313" key="6">
    <source>
        <dbReference type="EMBL" id="MCZ4589600.1"/>
    </source>
</evidence>
<dbReference type="Proteomes" id="UP001231166">
    <property type="component" value="Plasmid pRho-VOC14-C342"/>
</dbReference>
<evidence type="ECO:0000313" key="7">
    <source>
        <dbReference type="EMBL" id="WLF51241.1"/>
    </source>
</evidence>
<dbReference type="GO" id="GO:0005524">
    <property type="term" value="F:ATP binding"/>
    <property type="evidence" value="ECO:0007669"/>
    <property type="project" value="UniProtKB-UniRule"/>
</dbReference>
<evidence type="ECO:0000256" key="1">
    <source>
        <dbReference type="ARBA" id="ARBA00022741"/>
    </source>
</evidence>
<protein>
    <submittedName>
        <fullName evidence="7">FtsK/SpoIIIE domain-containing protein</fullName>
    </submittedName>
</protein>
<accession>A0AAX3YS92</accession>
<dbReference type="InterPro" id="IPR027417">
    <property type="entry name" value="P-loop_NTPase"/>
</dbReference>
<reference evidence="7" key="2">
    <citation type="submission" date="2023-07" db="EMBL/GenBank/DDBJ databases">
        <title>Genomic analysis of Rhodococcus opacus VOC-14 with glycol ethers degradation activity.</title>
        <authorList>
            <person name="Narkevich D.A."/>
            <person name="Hlushen A.M."/>
            <person name="Akhremchuk A.E."/>
            <person name="Sikolenko M.A."/>
            <person name="Valentovich L.N."/>
        </authorList>
    </citation>
    <scope>NUCLEOTIDE SEQUENCE</scope>
    <source>
        <strain evidence="7">VOC-14</strain>
        <plasmid evidence="7">pRho-VOC14-C342</plasmid>
    </source>
</reference>
<keyword evidence="1 3" id="KW-0547">Nucleotide-binding</keyword>
<proteinExistence type="predicted"/>
<feature type="transmembrane region" description="Helical" evidence="4">
    <location>
        <begin position="49"/>
        <end position="65"/>
    </location>
</feature>
<keyword evidence="2 3" id="KW-0067">ATP-binding</keyword>
<dbReference type="Gene3D" id="3.40.50.300">
    <property type="entry name" value="P-loop containing nucleotide triphosphate hydrolases"/>
    <property type="match status" value="1"/>
</dbReference>
<dbReference type="SUPFAM" id="SSF52540">
    <property type="entry name" value="P-loop containing nucleoside triphosphate hydrolases"/>
    <property type="match status" value="1"/>
</dbReference>
<organism evidence="7 9">
    <name type="scientific">Rhodococcus opacus</name>
    <name type="common">Nocardia opaca</name>
    <dbReference type="NCBI Taxonomy" id="37919"/>
    <lineage>
        <taxon>Bacteria</taxon>
        <taxon>Bacillati</taxon>
        <taxon>Actinomycetota</taxon>
        <taxon>Actinomycetes</taxon>
        <taxon>Mycobacteriales</taxon>
        <taxon>Nocardiaceae</taxon>
        <taxon>Rhodococcus</taxon>
    </lineage>
</organism>
<dbReference type="Pfam" id="PF01580">
    <property type="entry name" value="FtsK_SpoIIIE"/>
    <property type="match status" value="1"/>
</dbReference>
<dbReference type="RefSeq" id="WP_269592569.1">
    <property type="nucleotide sequence ID" value="NZ_CP130954.1"/>
</dbReference>
<evidence type="ECO:0000259" key="5">
    <source>
        <dbReference type="PROSITE" id="PS50901"/>
    </source>
</evidence>
<evidence type="ECO:0000256" key="2">
    <source>
        <dbReference type="ARBA" id="ARBA00022840"/>
    </source>
</evidence>
<evidence type="ECO:0000256" key="3">
    <source>
        <dbReference type="PROSITE-ProRule" id="PRU00289"/>
    </source>
</evidence>
<evidence type="ECO:0000313" key="9">
    <source>
        <dbReference type="Proteomes" id="UP001231166"/>
    </source>
</evidence>
<dbReference type="EMBL" id="CP130954">
    <property type="protein sequence ID" value="WLF51241.1"/>
    <property type="molecule type" value="Genomic_DNA"/>
</dbReference>
<dbReference type="Proteomes" id="UP001066327">
    <property type="component" value="Unassembled WGS sequence"/>
</dbReference>
<keyword evidence="8" id="KW-1185">Reference proteome</keyword>
<gene>
    <name evidence="6" type="ORF">O4328_39210</name>
    <name evidence="7" type="ORF">Q5707_38410</name>
</gene>